<comment type="similarity">
    <text evidence="1">Belongs to the bacterial solute-binding protein 9 family.</text>
</comment>
<dbReference type="EMBL" id="JAGGKQ010000037">
    <property type="protein sequence ID" value="MBP1923970.1"/>
    <property type="molecule type" value="Genomic_DNA"/>
</dbReference>
<sequence length="336" mass="36395">MKTNDGAGSDVLSRRAALAGTAGVAFGLAGCLGEDPQATDERNGGDGGNGRGGGEDDRPTVFATMPAVWDFVRQVADDHIDAIDLVPVGEHGHDWNPEPGTVGDLESADGFVYLRDFSSWQDNAADQLADDDDTVVIEASAGIDFFDSPAEDNDEHWWMDPIECQTGVDNVADGLAEIDPDNAEAYTENAAEFNQELQELHEDFEAIVERAELNELVVGTHDSFQWWNRRYDLDIYSPVGTSPDDAASPGDVQEIEELIQDFGIGHVLYDVGEPGQLAESLADETETTVLPLSPIETQIDGTPPIGGDLVMESDWGYVDHFREINLPSIETALRAE</sequence>
<dbReference type="Gene3D" id="3.40.50.1980">
    <property type="entry name" value="Nitrogenase molybdenum iron protein domain"/>
    <property type="match status" value="2"/>
</dbReference>
<dbReference type="OrthoDB" id="50488at2157"/>
<organism evidence="6 7">
    <name type="scientific">Halorubrum alkaliphilum</name>
    <dbReference type="NCBI Taxonomy" id="261290"/>
    <lineage>
        <taxon>Archaea</taxon>
        <taxon>Methanobacteriati</taxon>
        <taxon>Methanobacteriota</taxon>
        <taxon>Stenosarchaea group</taxon>
        <taxon>Halobacteria</taxon>
        <taxon>Halobacteriales</taxon>
        <taxon>Haloferacaceae</taxon>
        <taxon>Halorubrum</taxon>
    </lineage>
</organism>
<dbReference type="SUPFAM" id="SSF53807">
    <property type="entry name" value="Helical backbone' metal receptor"/>
    <property type="match status" value="1"/>
</dbReference>
<keyword evidence="3" id="KW-0732">Signal</keyword>
<comment type="caution">
    <text evidence="6">The sequence shown here is derived from an EMBL/GenBank/DDBJ whole genome shotgun (WGS) entry which is preliminary data.</text>
</comment>
<evidence type="ECO:0000256" key="4">
    <source>
        <dbReference type="SAM" id="Coils"/>
    </source>
</evidence>
<proteinExistence type="inferred from homology"/>
<evidence type="ECO:0000313" key="6">
    <source>
        <dbReference type="EMBL" id="MBP1923970.1"/>
    </source>
</evidence>
<protein>
    <submittedName>
        <fullName evidence="6">Zinc transport system substrate-binding protein</fullName>
    </submittedName>
</protein>
<feature type="coiled-coil region" evidence="4">
    <location>
        <begin position="183"/>
        <end position="214"/>
    </location>
</feature>
<dbReference type="PROSITE" id="PS51257">
    <property type="entry name" value="PROKAR_LIPOPROTEIN"/>
    <property type="match status" value="1"/>
</dbReference>
<evidence type="ECO:0000313" key="7">
    <source>
        <dbReference type="Proteomes" id="UP000823588"/>
    </source>
</evidence>
<keyword evidence="4" id="KW-0175">Coiled coil</keyword>
<dbReference type="InterPro" id="IPR050492">
    <property type="entry name" value="Bact_metal-bind_prot9"/>
</dbReference>
<keyword evidence="2" id="KW-0813">Transport</keyword>
<name>A0A8T4GK49_9EURY</name>
<keyword evidence="7" id="KW-1185">Reference proteome</keyword>
<dbReference type="AlphaFoldDB" id="A0A8T4GK49"/>
<gene>
    <name evidence="6" type="ORF">J2751_003018</name>
</gene>
<dbReference type="RefSeq" id="WP_209487119.1">
    <property type="nucleotide sequence ID" value="NZ_JAGGKQ010000037.1"/>
</dbReference>
<dbReference type="Proteomes" id="UP000823588">
    <property type="component" value="Unassembled WGS sequence"/>
</dbReference>
<dbReference type="GO" id="GO:0046872">
    <property type="term" value="F:metal ion binding"/>
    <property type="evidence" value="ECO:0007669"/>
    <property type="project" value="InterPro"/>
</dbReference>
<accession>A0A8T4GK49</accession>
<evidence type="ECO:0000256" key="3">
    <source>
        <dbReference type="ARBA" id="ARBA00022729"/>
    </source>
</evidence>
<evidence type="ECO:0000256" key="5">
    <source>
        <dbReference type="SAM" id="MobiDB-lite"/>
    </source>
</evidence>
<feature type="region of interest" description="Disordered" evidence="5">
    <location>
        <begin position="30"/>
        <end position="60"/>
    </location>
</feature>
<dbReference type="PANTHER" id="PTHR42953:SF3">
    <property type="entry name" value="HIGH-AFFINITY ZINC UPTAKE SYSTEM PROTEIN ZNUA"/>
    <property type="match status" value="1"/>
</dbReference>
<evidence type="ECO:0000256" key="1">
    <source>
        <dbReference type="ARBA" id="ARBA00011028"/>
    </source>
</evidence>
<evidence type="ECO:0000256" key="2">
    <source>
        <dbReference type="ARBA" id="ARBA00022448"/>
    </source>
</evidence>
<dbReference type="Pfam" id="PF01297">
    <property type="entry name" value="ZnuA"/>
    <property type="match status" value="1"/>
</dbReference>
<dbReference type="GO" id="GO:0030001">
    <property type="term" value="P:metal ion transport"/>
    <property type="evidence" value="ECO:0007669"/>
    <property type="project" value="InterPro"/>
</dbReference>
<dbReference type="InterPro" id="IPR006127">
    <property type="entry name" value="ZnuA-like"/>
</dbReference>
<reference evidence="6" key="1">
    <citation type="submission" date="2021-03" db="EMBL/GenBank/DDBJ databases">
        <title>Genomic Encyclopedia of Type Strains, Phase IV (KMG-IV): sequencing the most valuable type-strain genomes for metagenomic binning, comparative biology and taxonomic classification.</title>
        <authorList>
            <person name="Goeker M."/>
        </authorList>
    </citation>
    <scope>NUCLEOTIDE SEQUENCE</scope>
    <source>
        <strain evidence="6">DSM 23564</strain>
    </source>
</reference>
<dbReference type="PANTHER" id="PTHR42953">
    <property type="entry name" value="HIGH-AFFINITY ZINC UPTAKE SYSTEM PROTEIN ZNUA-RELATED"/>
    <property type="match status" value="1"/>
</dbReference>